<keyword evidence="1" id="KW-1133">Transmembrane helix</keyword>
<reference evidence="2" key="2">
    <citation type="submission" date="2021-04" db="EMBL/GenBank/DDBJ databases">
        <authorList>
            <person name="Gilroy R."/>
        </authorList>
    </citation>
    <scope>NUCLEOTIDE SEQUENCE</scope>
    <source>
        <strain evidence="2">CHK169-11906</strain>
    </source>
</reference>
<evidence type="ECO:0000313" key="3">
    <source>
        <dbReference type="Proteomes" id="UP000824259"/>
    </source>
</evidence>
<dbReference type="AlphaFoldDB" id="A0A9D2L3X7"/>
<name>A0A9D2L3X7_9BACT</name>
<sequence length="215" mass="25269">MKRKPLIIWITLLLIVVLSLVGIRCYWAYRYKSTAELITSDNYALRGQQFMPMWYEDETGYFPHSLDEAIALYKQVVWPDDPSVTEKTLRMQQLLTDRFSKDGEEIQYIPLYDYYTRRPASFILLSAGIDGKLDNHISASDTIYLQTWWTQLDVYNYEGAVLMHDYCQQLFDLGKISEDKSNSIVDKNRIVEFYPPSPQLAPPFCLKDYLWGKKD</sequence>
<keyword evidence="1" id="KW-0472">Membrane</keyword>
<protein>
    <submittedName>
        <fullName evidence="2">Uncharacterized protein</fullName>
    </submittedName>
</protein>
<evidence type="ECO:0000256" key="1">
    <source>
        <dbReference type="SAM" id="Phobius"/>
    </source>
</evidence>
<evidence type="ECO:0000313" key="2">
    <source>
        <dbReference type="EMBL" id="HJA98709.1"/>
    </source>
</evidence>
<organism evidence="2 3">
    <name type="scientific">Candidatus Alistipes avicola</name>
    <dbReference type="NCBI Taxonomy" id="2838432"/>
    <lineage>
        <taxon>Bacteria</taxon>
        <taxon>Pseudomonadati</taxon>
        <taxon>Bacteroidota</taxon>
        <taxon>Bacteroidia</taxon>
        <taxon>Bacteroidales</taxon>
        <taxon>Rikenellaceae</taxon>
        <taxon>Alistipes</taxon>
    </lineage>
</organism>
<gene>
    <name evidence="2" type="ORF">H9779_03805</name>
</gene>
<proteinExistence type="predicted"/>
<comment type="caution">
    <text evidence="2">The sequence shown here is derived from an EMBL/GenBank/DDBJ whole genome shotgun (WGS) entry which is preliminary data.</text>
</comment>
<dbReference type="Proteomes" id="UP000824259">
    <property type="component" value="Unassembled WGS sequence"/>
</dbReference>
<reference evidence="2" key="1">
    <citation type="journal article" date="2021" name="PeerJ">
        <title>Extensive microbial diversity within the chicken gut microbiome revealed by metagenomics and culture.</title>
        <authorList>
            <person name="Gilroy R."/>
            <person name="Ravi A."/>
            <person name="Getino M."/>
            <person name="Pursley I."/>
            <person name="Horton D.L."/>
            <person name="Alikhan N.F."/>
            <person name="Baker D."/>
            <person name="Gharbi K."/>
            <person name="Hall N."/>
            <person name="Watson M."/>
            <person name="Adriaenssens E.M."/>
            <person name="Foster-Nyarko E."/>
            <person name="Jarju S."/>
            <person name="Secka A."/>
            <person name="Antonio M."/>
            <person name="Oren A."/>
            <person name="Chaudhuri R.R."/>
            <person name="La Ragione R."/>
            <person name="Hildebrand F."/>
            <person name="Pallen M.J."/>
        </authorList>
    </citation>
    <scope>NUCLEOTIDE SEQUENCE</scope>
    <source>
        <strain evidence="2">CHK169-11906</strain>
    </source>
</reference>
<dbReference type="EMBL" id="DWYR01000009">
    <property type="protein sequence ID" value="HJA98709.1"/>
    <property type="molecule type" value="Genomic_DNA"/>
</dbReference>
<keyword evidence="1" id="KW-0812">Transmembrane</keyword>
<accession>A0A9D2L3X7</accession>
<feature type="transmembrane region" description="Helical" evidence="1">
    <location>
        <begin position="6"/>
        <end position="27"/>
    </location>
</feature>